<organism evidence="1 2">
    <name type="scientific">Pseudomonas syringae</name>
    <dbReference type="NCBI Taxonomy" id="317"/>
    <lineage>
        <taxon>Bacteria</taxon>
        <taxon>Pseudomonadati</taxon>
        <taxon>Pseudomonadota</taxon>
        <taxon>Gammaproteobacteria</taxon>
        <taxon>Pseudomonadales</taxon>
        <taxon>Pseudomonadaceae</taxon>
        <taxon>Pseudomonas</taxon>
    </lineage>
</organism>
<dbReference type="AlphaFoldDB" id="A0A244EUW1"/>
<comment type="caution">
    <text evidence="1">The sequence shown here is derived from an EMBL/GenBank/DDBJ whole genome shotgun (WGS) entry which is preliminary data.</text>
</comment>
<reference evidence="1 2" key="1">
    <citation type="submission" date="2017-01" db="EMBL/GenBank/DDBJ databases">
        <authorList>
            <person name="Mah S.A."/>
            <person name="Swanson W.J."/>
            <person name="Moy G.W."/>
            <person name="Vacquier V.D."/>
        </authorList>
    </citation>
    <scope>NUCLEOTIDE SEQUENCE [LARGE SCALE GENOMIC DNA]</scope>
    <source>
        <strain evidence="1">PDD-32b-74</strain>
    </source>
</reference>
<dbReference type="RefSeq" id="WP_084915386.1">
    <property type="nucleotide sequence ID" value="NZ_MTSA01000004.1"/>
</dbReference>
<dbReference type="EMBL" id="MTSA01000004">
    <property type="protein sequence ID" value="OUM08242.1"/>
    <property type="molecule type" value="Genomic_DNA"/>
</dbReference>
<gene>
    <name evidence="1" type="ORF">BW686_06090</name>
</gene>
<proteinExistence type="predicted"/>
<accession>A0A244EUW1</accession>
<protein>
    <submittedName>
        <fullName evidence="1">Uncharacterized protein</fullName>
    </submittedName>
</protein>
<evidence type="ECO:0000313" key="2">
    <source>
        <dbReference type="Proteomes" id="UP000195128"/>
    </source>
</evidence>
<name>A0A244EUW1_PSESX</name>
<sequence>MNACPKERYHSPLNAFHEHAARVFTLPGISQNNKNVLRSRFFNFNPLDLPPHALMRNPFGRLPLETTNAPDAMTSVTGLPVLSNSSPGCLSALLH</sequence>
<dbReference type="Proteomes" id="UP000195128">
    <property type="component" value="Unassembled WGS sequence"/>
</dbReference>
<evidence type="ECO:0000313" key="1">
    <source>
        <dbReference type="EMBL" id="OUM08242.1"/>
    </source>
</evidence>